<evidence type="ECO:0000256" key="1">
    <source>
        <dbReference type="SAM" id="SignalP"/>
    </source>
</evidence>
<feature type="chain" id="PRO_5030913265" description="4-oxalocrotonate tautomerase" evidence="1">
    <location>
        <begin position="20"/>
        <end position="139"/>
    </location>
</feature>
<evidence type="ECO:0008006" key="4">
    <source>
        <dbReference type="Google" id="ProtNLM"/>
    </source>
</evidence>
<comment type="caution">
    <text evidence="2">The sequence shown here is derived from an EMBL/GenBank/DDBJ whole genome shotgun (WGS) entry which is preliminary data.</text>
</comment>
<dbReference type="Proteomes" id="UP000586722">
    <property type="component" value="Unassembled WGS sequence"/>
</dbReference>
<keyword evidence="3" id="KW-1185">Reference proteome</keyword>
<reference evidence="3" key="1">
    <citation type="submission" date="2020-01" db="EMBL/GenBank/DDBJ databases">
        <authorList>
            <person name="Fang Y."/>
            <person name="Sun R."/>
            <person name="Nie L."/>
            <person name="He J."/>
            <person name="Hao L."/>
            <person name="Wang L."/>
            <person name="Su S."/>
            <person name="Lv E."/>
            <person name="Zhang Z."/>
            <person name="Xie R."/>
            <person name="Liu H."/>
        </authorList>
    </citation>
    <scope>NUCLEOTIDE SEQUENCE [LARGE SCALE GENOMIC DNA]</scope>
    <source>
        <strain evidence="3">XCT-53</strain>
    </source>
</reference>
<evidence type="ECO:0000313" key="3">
    <source>
        <dbReference type="Proteomes" id="UP000586722"/>
    </source>
</evidence>
<sequence>MIAAASLALTLAFAEPSLAAGAYEPARGSAERAAINDAVRPMMEARLGAPVEFVVERMQVAEGWAFVILLPQRPGGKAIDLSQTMLADLAEISGDASLYALLREANGRWNIIDFAIGPTDAFWYGQPLYERLPAGLIPQ</sequence>
<keyword evidence="1" id="KW-0732">Signal</keyword>
<accession>A0A7X5J7W2</accession>
<dbReference type="EMBL" id="JAABLQ010000001">
    <property type="protein sequence ID" value="NBN77202.1"/>
    <property type="molecule type" value="Genomic_DNA"/>
</dbReference>
<protein>
    <recommendedName>
        <fullName evidence="4">4-oxalocrotonate tautomerase</fullName>
    </recommendedName>
</protein>
<proteinExistence type="predicted"/>
<evidence type="ECO:0000313" key="2">
    <source>
        <dbReference type="EMBL" id="NBN77202.1"/>
    </source>
</evidence>
<feature type="signal peptide" evidence="1">
    <location>
        <begin position="1"/>
        <end position="19"/>
    </location>
</feature>
<gene>
    <name evidence="2" type="ORF">GWI72_02845</name>
</gene>
<dbReference type="AlphaFoldDB" id="A0A7X5J7W2"/>
<organism evidence="2 3">
    <name type="scientific">Pannonibacter tanglangensis</name>
    <dbReference type="NCBI Taxonomy" id="2750084"/>
    <lineage>
        <taxon>Bacteria</taxon>
        <taxon>Pseudomonadati</taxon>
        <taxon>Pseudomonadota</taxon>
        <taxon>Alphaproteobacteria</taxon>
        <taxon>Hyphomicrobiales</taxon>
        <taxon>Stappiaceae</taxon>
        <taxon>Pannonibacter</taxon>
    </lineage>
</organism>
<name>A0A7X5J7W2_9HYPH</name>